<dbReference type="Proteomes" id="UP000824025">
    <property type="component" value="Unassembled WGS sequence"/>
</dbReference>
<dbReference type="Pfam" id="PF12900">
    <property type="entry name" value="Pyridox_ox_2"/>
    <property type="match status" value="1"/>
</dbReference>
<dbReference type="PANTHER" id="PTHR34071:SF2">
    <property type="entry name" value="FLAVIN-NUCLEOTIDE-BINDING PROTEIN"/>
    <property type="match status" value="1"/>
</dbReference>
<reference evidence="1" key="1">
    <citation type="journal article" date="2021" name="PeerJ">
        <title>Extensive microbial diversity within the chicken gut microbiome revealed by metagenomics and culture.</title>
        <authorList>
            <person name="Gilroy R."/>
            <person name="Ravi A."/>
            <person name="Getino M."/>
            <person name="Pursley I."/>
            <person name="Horton D.L."/>
            <person name="Alikhan N.F."/>
            <person name="Baker D."/>
            <person name="Gharbi K."/>
            <person name="Hall N."/>
            <person name="Watson M."/>
            <person name="Adriaenssens E.M."/>
            <person name="Foster-Nyarko E."/>
            <person name="Jarju S."/>
            <person name="Secka A."/>
            <person name="Antonio M."/>
            <person name="Oren A."/>
            <person name="Chaudhuri R.R."/>
            <person name="La Ragione R."/>
            <person name="Hildebrand F."/>
            <person name="Pallen M.J."/>
        </authorList>
    </citation>
    <scope>NUCLEOTIDE SEQUENCE</scope>
    <source>
        <strain evidence="1">CHK192-19661</strain>
    </source>
</reference>
<evidence type="ECO:0000313" key="2">
    <source>
        <dbReference type="Proteomes" id="UP000824025"/>
    </source>
</evidence>
<dbReference type="InterPro" id="IPR012349">
    <property type="entry name" value="Split_barrel_FMN-bd"/>
</dbReference>
<dbReference type="AlphaFoldDB" id="A0A9D2D6K3"/>
<proteinExistence type="predicted"/>
<dbReference type="EMBL" id="DXCF01000018">
    <property type="protein sequence ID" value="HIZ09499.1"/>
    <property type="molecule type" value="Genomic_DNA"/>
</dbReference>
<accession>A0A9D2D6K3</accession>
<dbReference type="Gene3D" id="2.30.110.10">
    <property type="entry name" value="Electron Transport, Fmn-binding Protein, Chain A"/>
    <property type="match status" value="1"/>
</dbReference>
<evidence type="ECO:0000313" key="1">
    <source>
        <dbReference type="EMBL" id="HIZ09499.1"/>
    </source>
</evidence>
<dbReference type="SUPFAM" id="SSF50475">
    <property type="entry name" value="FMN-binding split barrel"/>
    <property type="match status" value="1"/>
</dbReference>
<reference evidence="1" key="2">
    <citation type="submission" date="2021-04" db="EMBL/GenBank/DDBJ databases">
        <authorList>
            <person name="Gilroy R."/>
        </authorList>
    </citation>
    <scope>NUCLEOTIDE SEQUENCE</scope>
    <source>
        <strain evidence="1">CHK192-19661</strain>
    </source>
</reference>
<name>A0A9D2D6K3_9FIRM</name>
<sequence>MFRELRRKRQALPREKCLQILREGEYGVLALLGDGGYPYAVPLNYALKGDTLLFHCAREGHKLDAVKRCGKASFCVVSRADVTEEEYTTYFESVIAFGQVRVLGEEEKRGAIEAFSDRFVHRGEEERDREIGRFFPSLVMLEMRIEHMAGKRAIELVPRE</sequence>
<dbReference type="PANTHER" id="PTHR34071">
    <property type="entry name" value="5-NITROIMIDAZOLE ANTIBIOTICS RESISTANCE PROTEIN, NIMA-FAMILY-RELATED PROTEIN-RELATED"/>
    <property type="match status" value="1"/>
</dbReference>
<gene>
    <name evidence="1" type="ORF">H9726_03315</name>
</gene>
<dbReference type="InterPro" id="IPR024747">
    <property type="entry name" value="Pyridox_Oxase-rel"/>
</dbReference>
<organism evidence="1 2">
    <name type="scientific">Candidatus Borkfalkia avicola</name>
    <dbReference type="NCBI Taxonomy" id="2838503"/>
    <lineage>
        <taxon>Bacteria</taxon>
        <taxon>Bacillati</taxon>
        <taxon>Bacillota</taxon>
        <taxon>Clostridia</taxon>
        <taxon>Christensenellales</taxon>
        <taxon>Christensenellaceae</taxon>
        <taxon>Candidatus Borkfalkia</taxon>
    </lineage>
</organism>
<protein>
    <submittedName>
        <fullName evidence="1">Pyridoxamine 5'-phosphate oxidase family protein</fullName>
    </submittedName>
</protein>
<comment type="caution">
    <text evidence="1">The sequence shown here is derived from an EMBL/GenBank/DDBJ whole genome shotgun (WGS) entry which is preliminary data.</text>
</comment>